<evidence type="ECO:0000256" key="10">
    <source>
        <dbReference type="SAM" id="Coils"/>
    </source>
</evidence>
<keyword evidence="4" id="KW-0479">Metal-binding</keyword>
<evidence type="ECO:0000256" key="2">
    <source>
        <dbReference type="ARBA" id="ARBA00022448"/>
    </source>
</evidence>
<dbReference type="PROSITE" id="PS50199">
    <property type="entry name" value="ZF_RANBP2_2"/>
    <property type="match status" value="1"/>
</dbReference>
<evidence type="ECO:0000256" key="3">
    <source>
        <dbReference type="ARBA" id="ARBA00022692"/>
    </source>
</evidence>
<feature type="compositionally biased region" description="Pro residues" evidence="11">
    <location>
        <begin position="326"/>
        <end position="348"/>
    </location>
</feature>
<keyword evidence="8 12" id="KW-0472">Membrane</keyword>
<name>A0A7R9A7P5_9CRUS</name>
<dbReference type="EMBL" id="LR901299">
    <property type="protein sequence ID" value="CAD7248294.1"/>
    <property type="molecule type" value="Genomic_DNA"/>
</dbReference>
<proteinExistence type="predicted"/>
<keyword evidence="6" id="KW-0862">Zinc</keyword>
<evidence type="ECO:0000259" key="13">
    <source>
        <dbReference type="PROSITE" id="PS50199"/>
    </source>
</evidence>
<dbReference type="PROSITE" id="PS50850">
    <property type="entry name" value="MFS"/>
    <property type="match status" value="1"/>
</dbReference>
<dbReference type="Gene3D" id="2.30.30.380">
    <property type="entry name" value="Zn-finger domain of Sec23/24"/>
    <property type="match status" value="1"/>
</dbReference>
<dbReference type="PROSITE" id="PS01358">
    <property type="entry name" value="ZF_RANBP2_1"/>
    <property type="match status" value="1"/>
</dbReference>
<evidence type="ECO:0000256" key="6">
    <source>
        <dbReference type="ARBA" id="ARBA00022833"/>
    </source>
</evidence>
<accession>A0A7R9A7P5</accession>
<keyword evidence="7 12" id="KW-1133">Transmembrane helix</keyword>
<dbReference type="SMART" id="SM00547">
    <property type="entry name" value="ZnF_RBZ"/>
    <property type="match status" value="1"/>
</dbReference>
<dbReference type="CDD" id="cd17390">
    <property type="entry name" value="MFS_MFSD9"/>
    <property type="match status" value="1"/>
</dbReference>
<dbReference type="OrthoDB" id="440553at2759"/>
<dbReference type="GO" id="GO:0008270">
    <property type="term" value="F:zinc ion binding"/>
    <property type="evidence" value="ECO:0007669"/>
    <property type="project" value="UniProtKB-KW"/>
</dbReference>
<organism evidence="15">
    <name type="scientific">Darwinula stevensoni</name>
    <dbReference type="NCBI Taxonomy" id="69355"/>
    <lineage>
        <taxon>Eukaryota</taxon>
        <taxon>Metazoa</taxon>
        <taxon>Ecdysozoa</taxon>
        <taxon>Arthropoda</taxon>
        <taxon>Crustacea</taxon>
        <taxon>Oligostraca</taxon>
        <taxon>Ostracoda</taxon>
        <taxon>Podocopa</taxon>
        <taxon>Podocopida</taxon>
        <taxon>Darwinulocopina</taxon>
        <taxon>Darwinuloidea</taxon>
        <taxon>Darwinulidae</taxon>
        <taxon>Darwinula</taxon>
    </lineage>
</organism>
<keyword evidence="5 9" id="KW-0863">Zinc-finger</keyword>
<dbReference type="GO" id="GO:0016020">
    <property type="term" value="C:membrane"/>
    <property type="evidence" value="ECO:0007669"/>
    <property type="project" value="UniProtKB-SubCell"/>
</dbReference>
<sequence>MDLAHKATFFQDSETRSHGDFLSENATSALETVENSPKIDENKIAEGIQAVGSERMRSSVNFSLFTPQDPTGTSANTSTSMAISGSNFKYSTSTGNVCITVEQGQAENHGSHLKSLEKSSVSTMNFLVFNPGEGDCEKNEISVIEPRPRNFSLPEISISSYEPLILDKPDIQQQWDSYVPLSPLSSCSPTSSENEEQAYLQARLMHQTAQLQKLETEYKKQKERLVACKMEVHQLEEELFKIRLTPSTNLPTLDELQALKASIRKLRVQCECLTQQIDLYHSGQVPLGETDEEFYKNMDRQQQQQHQHQHQHQHVQSGGRKKEPPARPPPPISPQPLQPMRQAPPPPSQSESLEVEPEEGPPWACPQCTFLNHPALRFCEQCEMPRIHVPPPASGGAPFYGQPAVPERCYCCPTDPHGDLFAVSLFLPTLTNHARTLGASGTLLGVLGSSYGAIQLFSSPSIGHWSDRAGRKKVLLVCCLATSFTYFLLGQASSVSSLGLVYVLLFLFLSRILAGVFKHSQTLTKAVMAEMIPGDKAEAFGRFNASSSLGFIIGPVVGGHLGDVPHGFTIICSLAAAIFLLNAFLLYVILDNDPVKKKMKDEDIPLAESWSLKSRPQWWRELEEKKEVVWGMWDVMSLRFLLSLSSLMFRSSFSLLLEDYYSLSKKEIGYMISFQGVVGTICGFQMGWILNLFSGNPYRMLFYGSLGQSISLMGLAYSPSLVLVVVSLIPFCICNTVLRVAGSDVTVQRSPQDALGAMVGLGQSVASIARMTSPLAAGASLELATWAPATISLLCSASGSLLAWRMLRDTGKPKVD</sequence>
<feature type="transmembrane region" description="Helical" evidence="12">
    <location>
        <begin position="539"/>
        <end position="561"/>
    </location>
</feature>
<dbReference type="InterPro" id="IPR001876">
    <property type="entry name" value="Znf_RanBP2"/>
</dbReference>
<comment type="subcellular location">
    <subcellularLocation>
        <location evidence="1">Membrane</location>
        <topology evidence="1">Multi-pass membrane protein</topology>
    </subcellularLocation>
</comment>
<evidence type="ECO:0000256" key="12">
    <source>
        <dbReference type="SAM" id="Phobius"/>
    </source>
</evidence>
<keyword evidence="16" id="KW-1185">Reference proteome</keyword>
<dbReference type="Pfam" id="PF07690">
    <property type="entry name" value="MFS_1"/>
    <property type="match status" value="1"/>
</dbReference>
<evidence type="ECO:0000259" key="14">
    <source>
        <dbReference type="PROSITE" id="PS50850"/>
    </source>
</evidence>
<dbReference type="InterPro" id="IPR020846">
    <property type="entry name" value="MFS_dom"/>
</dbReference>
<evidence type="ECO:0000256" key="9">
    <source>
        <dbReference type="PROSITE-ProRule" id="PRU00322"/>
    </source>
</evidence>
<feature type="coiled-coil region" evidence="10">
    <location>
        <begin position="204"/>
        <end position="276"/>
    </location>
</feature>
<feature type="transmembrane region" description="Helical" evidence="12">
    <location>
        <begin position="668"/>
        <end position="693"/>
    </location>
</feature>
<evidence type="ECO:0000256" key="7">
    <source>
        <dbReference type="ARBA" id="ARBA00022989"/>
    </source>
</evidence>
<evidence type="ECO:0000256" key="5">
    <source>
        <dbReference type="ARBA" id="ARBA00022771"/>
    </source>
</evidence>
<dbReference type="Gene3D" id="1.20.1250.20">
    <property type="entry name" value="MFS general substrate transporter like domains"/>
    <property type="match status" value="1"/>
</dbReference>
<dbReference type="EMBL" id="CAJPEV010001782">
    <property type="protein sequence ID" value="CAG0894321.1"/>
    <property type="molecule type" value="Genomic_DNA"/>
</dbReference>
<reference evidence="15" key="1">
    <citation type="submission" date="2020-11" db="EMBL/GenBank/DDBJ databases">
        <authorList>
            <person name="Tran Van P."/>
        </authorList>
    </citation>
    <scope>NUCLEOTIDE SEQUENCE</scope>
</reference>
<evidence type="ECO:0000256" key="4">
    <source>
        <dbReference type="ARBA" id="ARBA00022723"/>
    </source>
</evidence>
<keyword evidence="3 12" id="KW-0812">Transmembrane</keyword>
<evidence type="ECO:0000313" key="16">
    <source>
        <dbReference type="Proteomes" id="UP000677054"/>
    </source>
</evidence>
<feature type="domain" description="RanBP2-type" evidence="13">
    <location>
        <begin position="358"/>
        <end position="388"/>
    </location>
</feature>
<evidence type="ECO:0000256" key="11">
    <source>
        <dbReference type="SAM" id="MobiDB-lite"/>
    </source>
</evidence>
<protein>
    <submittedName>
        <fullName evidence="15">Uncharacterized protein</fullName>
    </submittedName>
</protein>
<evidence type="ECO:0000256" key="1">
    <source>
        <dbReference type="ARBA" id="ARBA00004141"/>
    </source>
</evidence>
<dbReference type="InterPro" id="IPR011701">
    <property type="entry name" value="MFS"/>
</dbReference>
<dbReference type="PANTHER" id="PTHR23504:SF14">
    <property type="entry name" value="MAJOR FACILITATOR SUPERFAMILY DOMAIN-CONTAINING PROTEIN 9"/>
    <property type="match status" value="1"/>
</dbReference>
<feature type="region of interest" description="Disordered" evidence="11">
    <location>
        <begin position="298"/>
        <end position="358"/>
    </location>
</feature>
<dbReference type="InterPro" id="IPR036259">
    <property type="entry name" value="MFS_trans_sf"/>
</dbReference>
<dbReference type="GO" id="GO:0022857">
    <property type="term" value="F:transmembrane transporter activity"/>
    <property type="evidence" value="ECO:0007669"/>
    <property type="project" value="InterPro"/>
</dbReference>
<feature type="transmembrane region" description="Helical" evidence="12">
    <location>
        <begin position="567"/>
        <end position="590"/>
    </location>
</feature>
<keyword evidence="10" id="KW-0175">Coiled coil</keyword>
<dbReference type="AlphaFoldDB" id="A0A7R9A7P5"/>
<dbReference type="InterPro" id="IPR036443">
    <property type="entry name" value="Znf_RanBP2_sf"/>
</dbReference>
<dbReference type="PANTHER" id="PTHR23504">
    <property type="entry name" value="MAJOR FACILITATOR SUPERFAMILY DOMAIN-CONTAINING PROTEIN 10"/>
    <property type="match status" value="1"/>
</dbReference>
<keyword evidence="2" id="KW-0813">Transport</keyword>
<dbReference type="SUPFAM" id="SSF90209">
    <property type="entry name" value="Ran binding protein zinc finger-like"/>
    <property type="match status" value="1"/>
</dbReference>
<evidence type="ECO:0000256" key="8">
    <source>
        <dbReference type="ARBA" id="ARBA00023136"/>
    </source>
</evidence>
<dbReference type="SUPFAM" id="SSF103473">
    <property type="entry name" value="MFS general substrate transporter"/>
    <property type="match status" value="1"/>
</dbReference>
<dbReference type="Proteomes" id="UP000677054">
    <property type="component" value="Unassembled WGS sequence"/>
</dbReference>
<gene>
    <name evidence="15" type="ORF">DSTB1V02_LOCUS8113</name>
</gene>
<evidence type="ECO:0000313" key="15">
    <source>
        <dbReference type="EMBL" id="CAD7248294.1"/>
    </source>
</evidence>
<feature type="domain" description="Major facilitator superfamily (MFS) profile" evidence="14">
    <location>
        <begin position="408"/>
        <end position="811"/>
    </location>
</feature>
<feature type="transmembrane region" description="Helical" evidence="12">
    <location>
        <begin position="499"/>
        <end position="518"/>
    </location>
</feature>